<accession>A0A0A1SYQ8</accession>
<dbReference type="Gene3D" id="3.40.50.790">
    <property type="match status" value="1"/>
</dbReference>
<feature type="compositionally biased region" description="Low complexity" evidence="1">
    <location>
        <begin position="329"/>
        <end position="344"/>
    </location>
</feature>
<dbReference type="HOGENOM" id="CLU_026457_5_0_1"/>
<dbReference type="EMBL" id="CDHN01000003">
    <property type="protein sequence ID" value="CEJ89936.1"/>
    <property type="molecule type" value="Genomic_DNA"/>
</dbReference>
<dbReference type="InterPro" id="IPR016095">
    <property type="entry name" value="Ribosomal_uL1_3-a/b-sand"/>
</dbReference>
<feature type="compositionally biased region" description="Basic residues" evidence="1">
    <location>
        <begin position="365"/>
        <end position="380"/>
    </location>
</feature>
<dbReference type="OrthoDB" id="10251727at2759"/>
<dbReference type="PANTHER" id="PTHR23105">
    <property type="entry name" value="RIBOSOMAL PROTEIN L7AE FAMILY MEMBER"/>
    <property type="match status" value="1"/>
</dbReference>
<dbReference type="SUPFAM" id="SSF56808">
    <property type="entry name" value="Ribosomal protein L1"/>
    <property type="match status" value="1"/>
</dbReference>
<feature type="region of interest" description="Disordered" evidence="1">
    <location>
        <begin position="303"/>
        <end position="380"/>
    </location>
</feature>
<dbReference type="InterPro" id="IPR028364">
    <property type="entry name" value="Ribosomal_uL1/biogenesis"/>
</dbReference>
<dbReference type="GO" id="GO:0003723">
    <property type="term" value="F:RNA binding"/>
    <property type="evidence" value="ECO:0007669"/>
    <property type="project" value="InterPro"/>
</dbReference>
<evidence type="ECO:0000313" key="2">
    <source>
        <dbReference type="EMBL" id="CEJ89936.1"/>
    </source>
</evidence>
<organism evidence="2 3">
    <name type="scientific">[Torrubiella] hemipterigena</name>
    <dbReference type="NCBI Taxonomy" id="1531966"/>
    <lineage>
        <taxon>Eukaryota</taxon>
        <taxon>Fungi</taxon>
        <taxon>Dikarya</taxon>
        <taxon>Ascomycota</taxon>
        <taxon>Pezizomycotina</taxon>
        <taxon>Sordariomycetes</taxon>
        <taxon>Hypocreomycetidae</taxon>
        <taxon>Hypocreales</taxon>
        <taxon>Clavicipitaceae</taxon>
        <taxon>Clavicipitaceae incertae sedis</taxon>
        <taxon>'Torrubiella' clade</taxon>
    </lineage>
</organism>
<name>A0A0A1SYQ8_9HYPO</name>
<evidence type="ECO:0000313" key="3">
    <source>
        <dbReference type="Proteomes" id="UP000039046"/>
    </source>
</evidence>
<dbReference type="CDD" id="cd00403">
    <property type="entry name" value="Ribosomal_L1"/>
    <property type="match status" value="1"/>
</dbReference>
<protein>
    <submittedName>
        <fullName evidence="2">Putative Electron transfer flavoprotein alpha-subunit</fullName>
    </submittedName>
</protein>
<feature type="compositionally biased region" description="Basic and acidic residues" evidence="1">
    <location>
        <begin position="345"/>
        <end position="364"/>
    </location>
</feature>
<sequence>MSPSKAVAVVGSAELVVINPDQTIKASKALLSHIKKAAAEQTEESGKKNLLGDDDDAAETPVWLNVTTKRHITDKARLQPGKIALPHPLLSAETEQLSICLITADPQRAYKNIVDAEEFPADLRSKIGRVIDVTKLKAKFSQYEAQRKLYAEHDVFLADDRIINRLPKILGKTFYKTTQKRPIPVIFQTKAPKVDGKRKRTKTEGEVNAASPEKIAKEITKAIGSALVSLSPTANIAIRIGFANWTADQIAENVEAVSNALVEKWVPQKWRGVKSIHIKGPQTVALPIWMTDELWVDDKDVIANEDGPTTKANIGKKRKSTGDKEEPAAESPAPKKAKKAAAADNKAKPAGNDDKLDQQIAERKSKLRSAKAKSRKSMDA</sequence>
<dbReference type="STRING" id="1531966.A0A0A1SYQ8"/>
<evidence type="ECO:0000256" key="1">
    <source>
        <dbReference type="SAM" id="MobiDB-lite"/>
    </source>
</evidence>
<dbReference type="AlphaFoldDB" id="A0A0A1SYQ8"/>
<gene>
    <name evidence="2" type="ORF">VHEMI05750</name>
</gene>
<proteinExistence type="predicted"/>
<dbReference type="InterPro" id="IPR050257">
    <property type="entry name" value="eL8/uL1-like"/>
</dbReference>
<reference evidence="2 3" key="1">
    <citation type="journal article" date="2015" name="Genome Announc.">
        <title>Draft Genome Sequence and Gene Annotation of the Entomopathogenic Fungus Verticillium hemipterigenum.</title>
        <authorList>
            <person name="Horn F."/>
            <person name="Habel A."/>
            <person name="Scharf D.H."/>
            <person name="Dworschak J."/>
            <person name="Brakhage A.A."/>
            <person name="Guthke R."/>
            <person name="Hertweck C."/>
            <person name="Linde J."/>
        </authorList>
    </citation>
    <scope>NUCLEOTIDE SEQUENCE [LARGE SCALE GENOMIC DNA]</scope>
</reference>
<dbReference type="InterPro" id="IPR023674">
    <property type="entry name" value="Ribosomal_uL1-like"/>
</dbReference>
<keyword evidence="3" id="KW-1185">Reference proteome</keyword>
<dbReference type="Pfam" id="PF00687">
    <property type="entry name" value="Ribosomal_L1"/>
    <property type="match status" value="1"/>
</dbReference>
<dbReference type="Proteomes" id="UP000039046">
    <property type="component" value="Unassembled WGS sequence"/>
</dbReference>